<evidence type="ECO:0000313" key="9">
    <source>
        <dbReference type="Proteomes" id="UP000694620"/>
    </source>
</evidence>
<dbReference type="InterPro" id="IPR011598">
    <property type="entry name" value="bHLH_dom"/>
</dbReference>
<reference evidence="8" key="1">
    <citation type="submission" date="2021-06" db="EMBL/GenBank/DDBJ databases">
        <authorList>
            <consortium name="Wellcome Sanger Institute Data Sharing"/>
        </authorList>
    </citation>
    <scope>NUCLEOTIDE SEQUENCE [LARGE SCALE GENOMIC DNA]</scope>
</reference>
<dbReference type="Pfam" id="PF00010">
    <property type="entry name" value="HLH"/>
    <property type="match status" value="1"/>
</dbReference>
<keyword evidence="2" id="KW-0678">Repressor</keyword>
<evidence type="ECO:0000256" key="1">
    <source>
        <dbReference type="ARBA" id="ARBA00004123"/>
    </source>
</evidence>
<keyword evidence="9" id="KW-1185">Reference proteome</keyword>
<sequence>MEKRRRDRINQSLETLRLLLLENTNNEKLRNPKVEKAEILESAVLFLKSELESGDLKNSKNEVTATLEMTKPNTSKYLQSYDEGFRSCLETASGFINTKISQNSEESEAHIRESLQLCADRIRLKASLQHRHNPTDQVYKSTQLHQRENCHTRHKVKAFHENPGNHQKRVKSETQSANRHPKVPSYQHTRDGVAKPPTTCNSFVWRPWP</sequence>
<dbReference type="GO" id="GO:0046983">
    <property type="term" value="F:protein dimerization activity"/>
    <property type="evidence" value="ECO:0007669"/>
    <property type="project" value="InterPro"/>
</dbReference>
<protein>
    <recommendedName>
        <fullName evidence="7">BHLH domain-containing protein</fullName>
    </recommendedName>
</protein>
<evidence type="ECO:0000313" key="8">
    <source>
        <dbReference type="Ensembl" id="ENSECRP00000012112.1"/>
    </source>
</evidence>
<reference evidence="8" key="2">
    <citation type="submission" date="2025-08" db="UniProtKB">
        <authorList>
            <consortium name="Ensembl"/>
        </authorList>
    </citation>
    <scope>IDENTIFICATION</scope>
</reference>
<dbReference type="Ensembl" id="ENSECRT00000012310.1">
    <property type="protein sequence ID" value="ENSECRP00000012112.1"/>
    <property type="gene ID" value="ENSECRG00000008071.1"/>
</dbReference>
<dbReference type="AlphaFoldDB" id="A0A8C4S4E6"/>
<dbReference type="InterPro" id="IPR050370">
    <property type="entry name" value="HES_HEY"/>
</dbReference>
<feature type="domain" description="BHLH" evidence="7">
    <location>
        <begin position="1"/>
        <end position="50"/>
    </location>
</feature>
<feature type="region of interest" description="Disordered" evidence="6">
    <location>
        <begin position="163"/>
        <end position="198"/>
    </location>
</feature>
<keyword evidence="4" id="KW-0804">Transcription</keyword>
<dbReference type="PANTHER" id="PTHR10985">
    <property type="entry name" value="BASIC HELIX-LOOP-HELIX TRANSCRIPTION FACTOR, HES-RELATED"/>
    <property type="match status" value="1"/>
</dbReference>
<name>A0A8C4S4E6_ERPCA</name>
<dbReference type="SUPFAM" id="SSF47459">
    <property type="entry name" value="HLH, helix-loop-helix DNA-binding domain"/>
    <property type="match status" value="1"/>
</dbReference>
<organism evidence="8 9">
    <name type="scientific">Erpetoichthys calabaricus</name>
    <name type="common">Rope fish</name>
    <name type="synonym">Calamoichthys calabaricus</name>
    <dbReference type="NCBI Taxonomy" id="27687"/>
    <lineage>
        <taxon>Eukaryota</taxon>
        <taxon>Metazoa</taxon>
        <taxon>Chordata</taxon>
        <taxon>Craniata</taxon>
        <taxon>Vertebrata</taxon>
        <taxon>Euteleostomi</taxon>
        <taxon>Actinopterygii</taxon>
        <taxon>Polypteriformes</taxon>
        <taxon>Polypteridae</taxon>
        <taxon>Erpetoichthys</taxon>
    </lineage>
</organism>
<keyword evidence="3" id="KW-0805">Transcription regulation</keyword>
<dbReference type="SMART" id="SM00353">
    <property type="entry name" value="HLH"/>
    <property type="match status" value="1"/>
</dbReference>
<evidence type="ECO:0000256" key="2">
    <source>
        <dbReference type="ARBA" id="ARBA00022491"/>
    </source>
</evidence>
<keyword evidence="5" id="KW-0539">Nucleus</keyword>
<evidence type="ECO:0000256" key="5">
    <source>
        <dbReference type="ARBA" id="ARBA00023242"/>
    </source>
</evidence>
<dbReference type="GeneTree" id="ENSGT00940000165786"/>
<dbReference type="Proteomes" id="UP000694620">
    <property type="component" value="Chromosome 3"/>
</dbReference>
<dbReference type="PROSITE" id="PS50888">
    <property type="entry name" value="BHLH"/>
    <property type="match status" value="1"/>
</dbReference>
<dbReference type="GO" id="GO:0005634">
    <property type="term" value="C:nucleus"/>
    <property type="evidence" value="ECO:0007669"/>
    <property type="project" value="UniProtKB-SubCell"/>
</dbReference>
<reference evidence="8" key="3">
    <citation type="submission" date="2025-09" db="UniProtKB">
        <authorList>
            <consortium name="Ensembl"/>
        </authorList>
    </citation>
    <scope>IDENTIFICATION</scope>
</reference>
<comment type="subcellular location">
    <subcellularLocation>
        <location evidence="1">Nucleus</location>
    </subcellularLocation>
</comment>
<evidence type="ECO:0000256" key="6">
    <source>
        <dbReference type="SAM" id="MobiDB-lite"/>
    </source>
</evidence>
<dbReference type="InterPro" id="IPR036638">
    <property type="entry name" value="HLH_DNA-bd_sf"/>
</dbReference>
<dbReference type="Gene3D" id="4.10.280.10">
    <property type="entry name" value="Helix-loop-helix DNA-binding domain"/>
    <property type="match status" value="1"/>
</dbReference>
<evidence type="ECO:0000256" key="4">
    <source>
        <dbReference type="ARBA" id="ARBA00023163"/>
    </source>
</evidence>
<evidence type="ECO:0000256" key="3">
    <source>
        <dbReference type="ARBA" id="ARBA00023015"/>
    </source>
</evidence>
<proteinExistence type="predicted"/>
<accession>A0A8C4S4E6</accession>
<evidence type="ECO:0000259" key="7">
    <source>
        <dbReference type="PROSITE" id="PS50888"/>
    </source>
</evidence>